<dbReference type="AlphaFoldDB" id="A0A3M7Q553"/>
<organism evidence="1 2">
    <name type="scientific">Brachionus plicatilis</name>
    <name type="common">Marine rotifer</name>
    <name type="synonym">Brachionus muelleri</name>
    <dbReference type="NCBI Taxonomy" id="10195"/>
    <lineage>
        <taxon>Eukaryota</taxon>
        <taxon>Metazoa</taxon>
        <taxon>Spiralia</taxon>
        <taxon>Gnathifera</taxon>
        <taxon>Rotifera</taxon>
        <taxon>Eurotatoria</taxon>
        <taxon>Monogononta</taxon>
        <taxon>Pseudotrocha</taxon>
        <taxon>Ploima</taxon>
        <taxon>Brachionidae</taxon>
        <taxon>Brachionus</taxon>
    </lineage>
</organism>
<keyword evidence="2" id="KW-1185">Reference proteome</keyword>
<reference evidence="1 2" key="1">
    <citation type="journal article" date="2018" name="Sci. Rep.">
        <title>Genomic signatures of local adaptation to the degree of environmental predictability in rotifers.</title>
        <authorList>
            <person name="Franch-Gras L."/>
            <person name="Hahn C."/>
            <person name="Garcia-Roger E.M."/>
            <person name="Carmona M.J."/>
            <person name="Serra M."/>
            <person name="Gomez A."/>
        </authorList>
    </citation>
    <scope>NUCLEOTIDE SEQUENCE [LARGE SCALE GENOMIC DNA]</scope>
    <source>
        <strain evidence="1">HYR1</strain>
    </source>
</reference>
<comment type="caution">
    <text evidence="1">The sequence shown here is derived from an EMBL/GenBank/DDBJ whole genome shotgun (WGS) entry which is preliminary data.</text>
</comment>
<sequence length="77" mass="9027">MLKSNINNNNFERFERGAYCALDAGIDKTRKANLNKIGSKQLDSKKTGTRLTPKIRVYTRNRTRQIRKTQGFTRYIF</sequence>
<evidence type="ECO:0000313" key="1">
    <source>
        <dbReference type="EMBL" id="RNA06085.1"/>
    </source>
</evidence>
<dbReference type="Proteomes" id="UP000276133">
    <property type="component" value="Unassembled WGS sequence"/>
</dbReference>
<evidence type="ECO:0000313" key="2">
    <source>
        <dbReference type="Proteomes" id="UP000276133"/>
    </source>
</evidence>
<protein>
    <submittedName>
        <fullName evidence="1">Uncharacterized protein</fullName>
    </submittedName>
</protein>
<accession>A0A3M7Q553</accession>
<proteinExistence type="predicted"/>
<gene>
    <name evidence="1" type="ORF">BpHYR1_000933</name>
</gene>
<dbReference type="EMBL" id="REGN01007497">
    <property type="protein sequence ID" value="RNA06085.1"/>
    <property type="molecule type" value="Genomic_DNA"/>
</dbReference>
<name>A0A3M7Q553_BRAPC</name>